<dbReference type="Pfam" id="PF13193">
    <property type="entry name" value="AMP-binding_C"/>
    <property type="match status" value="1"/>
</dbReference>
<dbReference type="PIRSF" id="PIRSF001617">
    <property type="entry name" value="Alpha-AR"/>
    <property type="match status" value="1"/>
</dbReference>
<dbReference type="GO" id="GO:0009403">
    <property type="term" value="P:toxin biosynthetic process"/>
    <property type="evidence" value="ECO:0007669"/>
    <property type="project" value="UniProtKB-ARBA"/>
</dbReference>
<dbReference type="Pfam" id="PF07993">
    <property type="entry name" value="NAD_binding_4"/>
    <property type="match status" value="1"/>
</dbReference>
<dbReference type="Gene3D" id="1.10.1200.10">
    <property type="entry name" value="ACP-like"/>
    <property type="match status" value="1"/>
</dbReference>
<dbReference type="InterPro" id="IPR001242">
    <property type="entry name" value="Condensation_dom"/>
</dbReference>
<sequence>MENVIEKTQLLSLPEFVRAKKYWLEELGKKTEETRLPYSFFQTLEYEEQKYSLQINPALLAQLEKASKGNPEAMFIILVASYRILLYKYLGQLGLELGIPTMVPNTQVHDFFSAQLLPIYATLNPESTFKEVLKAEKETIAAVYQQQHYPLHVIDTYKIPKTGIFLKNIHFFYKATELDFVFHKTEAALEVQCIYNGKLFSAEFVKNFTKKYLHTISCLLAKADLPVDEVSIMEAEEEHMLLHLLNNTSAPYPSGSNLVQVFKQWTSKTPDAVSVVSENGSLTFKELDLYSDRIAAYLKNTVKINREEPVGILLQKSHHTIACMMGILKAGGSYLPISPRYPAERIRMILNDARLKTILSSKSHIKLLNKLQWECPHFETFLCIDSLDVHTEKEESSLKNELNNQKLWEHVGETATDDIEGGGWQNSYTGENISRAEMNEYRDNIVKKLKPLLNKNTRVLEIGCASGISMFELAPHTALYYGTDFSRVIIEKNQKLIAERGITNIKLKSLAGHEIDQVEEKEFDLVIINSVIQCFEGHNYLRDVLSKVVHLMKDNGIIFLGDIMDEDSREMFIESLNTFKKNTIGKGYKVKTDFSNEIFYSRSFLEDLRFDILGIHKVRFSGKIHTIENELTKYRYDAMLYVDKTAATSTDIRHKHQHSMKELDAHANTTFPGVNIQPEDAAYVIYTSGSTGKPKGVIATHKNVLRTIINTNYVKFAASDQILQTGPMEFDASTFEIWAPLIMGLPMHIISTDLLLNAERLKGYIDQHHITISFVATAAFHALIEQDVTVFDKLTYVLIGGEALSTRHANKFYQYNTLTKVVNGYGPTENTFFSTTHTIQRYYAGPVPIGKPLSNSTCYVLDKKNRLVIPGAEGILYVGGDGVTKGYLNSPKLTQQRFIPSPFKTGEMLYNTGDLVRWNENGELEFLGRIDTQVKIRGFRIELSEIENELLNISGIREARVVVRKDQNDDRSLAGYFTASSQMNPEEIASILAGKLPDYMVPSAIMQLDMLPLNANGKLDIAKLPDPVLLSKSTYEAPANEIEEQLVEIWKEVLGISMISVHDNFFELGGHSLKAMKVLHKLSKDYQIKLTTLFKYPTIRGLSQNLVYKKGNLLETLKRLKKEPLSKADIQKSEERKVWYRDRIKQDTFQIPGEQQEFKEVLLTGSTGYLGIHLLYELLTQTSAIIYTLIRAENEAAAKDRLLKKISFFFGPEFHAQYANRIQIVAGEMEKPSLGIEEGNYQALTNKIDTIFNPAANVKHYGLEADYRGNTIGVQELVNLAKTGRPKRIHHVSTAGVSFGQDYVFSEYDRVQKIPDINNTIYLQSKLDAENIIFKAMEEGVEANVYRVGNLVFNNSTGKFQENTENNAFYMLLRSFINLGIMPDMHHQFYDFSFINTTAESIVKFAKQKCLVNDVFHVYNSHTYSLNNLYQMVIKPNFPHVQLVSLDEFPDLILQKYEDPAMKEFIEHIIVNVRIMEINESNVMLVSDRSKGIMDKLHIHWQELNGQLASMMVDFGKEKRFW</sequence>
<evidence type="ECO:0000313" key="6">
    <source>
        <dbReference type="EMBL" id="QHT69344.1"/>
    </source>
</evidence>
<name>A0A6C0GNC2_9BACT</name>
<dbReference type="Pfam" id="PF00501">
    <property type="entry name" value="AMP-binding"/>
    <property type="match status" value="2"/>
</dbReference>
<proteinExistence type="predicted"/>
<dbReference type="FunFam" id="1.10.1200.10:FF:000005">
    <property type="entry name" value="Nonribosomal peptide synthetase 1"/>
    <property type="match status" value="1"/>
</dbReference>
<dbReference type="PROSITE" id="PS00012">
    <property type="entry name" value="PHOSPHOPANTETHEINE"/>
    <property type="match status" value="1"/>
</dbReference>
<dbReference type="Proteomes" id="UP000480178">
    <property type="component" value="Chromosome"/>
</dbReference>
<gene>
    <name evidence="6" type="ORF">GXP67_23240</name>
</gene>
<protein>
    <submittedName>
        <fullName evidence="6">AMP-binding protein</fullName>
    </submittedName>
</protein>
<dbReference type="SUPFAM" id="SSF56801">
    <property type="entry name" value="Acetyl-CoA synthetase-like"/>
    <property type="match status" value="1"/>
</dbReference>
<organism evidence="6 7">
    <name type="scientific">Rhodocytophaga rosea</name>
    <dbReference type="NCBI Taxonomy" id="2704465"/>
    <lineage>
        <taxon>Bacteria</taxon>
        <taxon>Pseudomonadati</taxon>
        <taxon>Bacteroidota</taxon>
        <taxon>Cytophagia</taxon>
        <taxon>Cytophagales</taxon>
        <taxon>Rhodocytophagaceae</taxon>
        <taxon>Rhodocytophaga</taxon>
    </lineage>
</organism>
<dbReference type="InterPro" id="IPR042099">
    <property type="entry name" value="ANL_N_sf"/>
</dbReference>
<keyword evidence="3" id="KW-0597">Phosphoprotein</keyword>
<dbReference type="InterPro" id="IPR006162">
    <property type="entry name" value="Ppantetheine_attach_site"/>
</dbReference>
<dbReference type="InterPro" id="IPR009081">
    <property type="entry name" value="PP-bd_ACP"/>
</dbReference>
<dbReference type="RefSeq" id="WP_162445333.1">
    <property type="nucleotide sequence ID" value="NZ_CP048222.1"/>
</dbReference>
<dbReference type="PROSITE" id="PS50075">
    <property type="entry name" value="CARRIER"/>
    <property type="match status" value="1"/>
</dbReference>
<dbReference type="PANTHER" id="PTHR44845">
    <property type="entry name" value="CARRIER DOMAIN-CONTAINING PROTEIN"/>
    <property type="match status" value="1"/>
</dbReference>
<dbReference type="Pfam" id="PF00668">
    <property type="entry name" value="Condensation"/>
    <property type="match status" value="1"/>
</dbReference>
<evidence type="ECO:0000313" key="7">
    <source>
        <dbReference type="Proteomes" id="UP000480178"/>
    </source>
</evidence>
<dbReference type="SUPFAM" id="SSF51735">
    <property type="entry name" value="NAD(P)-binding Rossmann-fold domains"/>
    <property type="match status" value="1"/>
</dbReference>
<dbReference type="KEGG" id="rhoz:GXP67_23240"/>
<dbReference type="Pfam" id="PF00550">
    <property type="entry name" value="PP-binding"/>
    <property type="match status" value="1"/>
</dbReference>
<dbReference type="EMBL" id="CP048222">
    <property type="protein sequence ID" value="QHT69344.1"/>
    <property type="molecule type" value="Genomic_DNA"/>
</dbReference>
<dbReference type="Gene3D" id="3.40.50.720">
    <property type="entry name" value="NAD(P)-binding Rossmann-like Domain"/>
    <property type="match status" value="1"/>
</dbReference>
<evidence type="ECO:0000259" key="5">
    <source>
        <dbReference type="PROSITE" id="PS50075"/>
    </source>
</evidence>
<evidence type="ECO:0000256" key="2">
    <source>
        <dbReference type="ARBA" id="ARBA00022450"/>
    </source>
</evidence>
<keyword evidence="7" id="KW-1185">Reference proteome</keyword>
<dbReference type="CDD" id="cd02440">
    <property type="entry name" value="AdoMet_MTases"/>
    <property type="match status" value="1"/>
</dbReference>
<evidence type="ECO:0000256" key="3">
    <source>
        <dbReference type="ARBA" id="ARBA00022553"/>
    </source>
</evidence>
<dbReference type="SUPFAM" id="SSF53335">
    <property type="entry name" value="S-adenosyl-L-methionine-dependent methyltransferases"/>
    <property type="match status" value="1"/>
</dbReference>
<reference evidence="6 7" key="1">
    <citation type="submission" date="2020-01" db="EMBL/GenBank/DDBJ databases">
        <authorList>
            <person name="Kim M.K."/>
        </authorList>
    </citation>
    <scope>NUCLEOTIDE SEQUENCE [LARGE SCALE GENOMIC DNA]</scope>
    <source>
        <strain evidence="6 7">172606-1</strain>
    </source>
</reference>
<dbReference type="InterPro" id="IPR045851">
    <property type="entry name" value="AMP-bd_C_sf"/>
</dbReference>
<dbReference type="Pfam" id="PF08242">
    <property type="entry name" value="Methyltransf_12"/>
    <property type="match status" value="1"/>
</dbReference>
<dbReference type="Gene3D" id="3.40.50.12780">
    <property type="entry name" value="N-terminal domain of ligase-like"/>
    <property type="match status" value="1"/>
</dbReference>
<dbReference type="InterPro" id="IPR000873">
    <property type="entry name" value="AMP-dep_synth/lig_dom"/>
</dbReference>
<evidence type="ECO:0000256" key="1">
    <source>
        <dbReference type="ARBA" id="ARBA00001957"/>
    </source>
</evidence>
<keyword evidence="2" id="KW-0596">Phosphopantetheine</keyword>
<comment type="cofactor">
    <cofactor evidence="1">
        <name>pantetheine 4'-phosphate</name>
        <dbReference type="ChEBI" id="CHEBI:47942"/>
    </cofactor>
</comment>
<dbReference type="SUPFAM" id="SSF47336">
    <property type="entry name" value="ACP-like"/>
    <property type="match status" value="1"/>
</dbReference>
<dbReference type="Gene3D" id="3.30.300.30">
    <property type="match status" value="1"/>
</dbReference>
<dbReference type="InterPro" id="IPR013217">
    <property type="entry name" value="Methyltransf_12"/>
</dbReference>
<dbReference type="InterPro" id="IPR029063">
    <property type="entry name" value="SAM-dependent_MTases_sf"/>
</dbReference>
<evidence type="ECO:0000256" key="4">
    <source>
        <dbReference type="ARBA" id="ARBA00022679"/>
    </source>
</evidence>
<dbReference type="PANTHER" id="PTHR44845:SF6">
    <property type="entry name" value="BETA-ALANINE-ACTIVATING ENZYME"/>
    <property type="match status" value="1"/>
</dbReference>
<dbReference type="InterPro" id="IPR013120">
    <property type="entry name" value="FAR_NAD-bd"/>
</dbReference>
<feature type="domain" description="Carrier" evidence="5">
    <location>
        <begin position="1037"/>
        <end position="1110"/>
    </location>
</feature>
<dbReference type="Gene3D" id="3.30.559.30">
    <property type="entry name" value="Nonribosomal peptide synthetase, condensation domain"/>
    <property type="match status" value="1"/>
</dbReference>
<keyword evidence="4" id="KW-0808">Transferase</keyword>
<dbReference type="InterPro" id="IPR025110">
    <property type="entry name" value="AMP-bd_C"/>
</dbReference>
<dbReference type="Gene3D" id="2.30.38.10">
    <property type="entry name" value="Luciferase, Domain 3"/>
    <property type="match status" value="1"/>
</dbReference>
<dbReference type="Gene3D" id="3.40.50.980">
    <property type="match status" value="2"/>
</dbReference>
<dbReference type="InterPro" id="IPR020845">
    <property type="entry name" value="AMP-binding_CS"/>
</dbReference>
<accession>A0A6C0GNC2</accession>
<dbReference type="InterPro" id="IPR036736">
    <property type="entry name" value="ACP-like_sf"/>
</dbReference>
<dbReference type="Gene3D" id="3.40.50.150">
    <property type="entry name" value="Vaccinia Virus protein VP39"/>
    <property type="match status" value="1"/>
</dbReference>
<dbReference type="PROSITE" id="PS00455">
    <property type="entry name" value="AMP_BINDING"/>
    <property type="match status" value="1"/>
</dbReference>
<dbReference type="GO" id="GO:0016740">
    <property type="term" value="F:transferase activity"/>
    <property type="evidence" value="ECO:0007669"/>
    <property type="project" value="UniProtKB-KW"/>
</dbReference>
<dbReference type="InterPro" id="IPR036291">
    <property type="entry name" value="NAD(P)-bd_dom_sf"/>
</dbReference>
<dbReference type="SUPFAM" id="SSF52777">
    <property type="entry name" value="CoA-dependent acyltransferases"/>
    <property type="match status" value="1"/>
</dbReference>